<feature type="compositionally biased region" description="Low complexity" evidence="1">
    <location>
        <begin position="267"/>
        <end position="305"/>
    </location>
</feature>
<feature type="compositionally biased region" description="Polar residues" evidence="1">
    <location>
        <begin position="17"/>
        <end position="31"/>
    </location>
</feature>
<organism evidence="2 3">
    <name type="scientific">Brachionus calyciflorus</name>
    <dbReference type="NCBI Taxonomy" id="104777"/>
    <lineage>
        <taxon>Eukaryota</taxon>
        <taxon>Metazoa</taxon>
        <taxon>Spiralia</taxon>
        <taxon>Gnathifera</taxon>
        <taxon>Rotifera</taxon>
        <taxon>Eurotatoria</taxon>
        <taxon>Monogononta</taxon>
        <taxon>Pseudotrocha</taxon>
        <taxon>Ploima</taxon>
        <taxon>Brachionidae</taxon>
        <taxon>Brachionus</taxon>
    </lineage>
</organism>
<keyword evidence="3" id="KW-1185">Reference proteome</keyword>
<evidence type="ECO:0000256" key="1">
    <source>
        <dbReference type="SAM" id="MobiDB-lite"/>
    </source>
</evidence>
<sequence>MSLNDTPGETIAKQEPNESTPNYFLLSNSKFNKNDSQETLSQSDSVFRNPNSIESFTAPSPAGSLIEQFDNNTMATTPLSVDDNSDMTNTESSSNSQATFSQVNLKLSQSFDNPNFRFRRHSSQSSINLPLNLQINNNNNSSSTNLVSPLTLTSSFTNLNSTSNFTNPERVCSSPVSNLKMSSRVCQIKIDEGIEPHLSREIKSERETTNTLKLKSSCDELVINNDDLGLDSFGFDREQNRANSPNFLNSSNSSSTFKRYRTFSESQNNQNNNLNHHGNMPSPSISSCQSYSNSSSPTNFTTNNNHAPSNPGLLRCFSPSTTLTNQNLNQSQLNQNYFSQSPSPTRKLFVTRRSMSPVPCSIRPSSFNPSNLVNNKRKISDVDQVDLNGTASSSFHSPKRSLVDQEFVQPLLMCAGNNQNITRIVNRSATSSPSATMMNQMPLSPRTMNSKIKKMDEETNKYTFVPIQLPPPSSSPGPVQNAIFQPPPNQLQNKRLGVLTNNSVSVSGNQTIDNSPTNYLCDSPISCSPSVSSNISTSCFVGDKPDSGYQSSAQNNSDSESCT</sequence>
<feature type="region of interest" description="Disordered" evidence="1">
    <location>
        <begin position="262"/>
        <end position="313"/>
    </location>
</feature>
<feature type="compositionally biased region" description="Polar residues" evidence="1">
    <location>
        <begin position="548"/>
        <end position="563"/>
    </location>
</feature>
<reference evidence="2" key="1">
    <citation type="submission" date="2021-02" db="EMBL/GenBank/DDBJ databases">
        <authorList>
            <person name="Nowell W R."/>
        </authorList>
    </citation>
    <scope>NUCLEOTIDE SEQUENCE</scope>
    <source>
        <strain evidence="2">Ploen Becks lab</strain>
    </source>
</reference>
<comment type="caution">
    <text evidence="2">The sequence shown here is derived from an EMBL/GenBank/DDBJ whole genome shotgun (WGS) entry which is preliminary data.</text>
</comment>
<dbReference type="Proteomes" id="UP000663879">
    <property type="component" value="Unassembled WGS sequence"/>
</dbReference>
<dbReference type="OrthoDB" id="10036177at2759"/>
<feature type="compositionally biased region" description="Polar residues" evidence="1">
    <location>
        <begin position="37"/>
        <end position="58"/>
    </location>
</feature>
<accession>A0A814GP68</accession>
<name>A0A814GP68_9BILA</name>
<dbReference type="AlphaFoldDB" id="A0A814GP68"/>
<feature type="compositionally biased region" description="Polar residues" evidence="1">
    <location>
        <begin position="86"/>
        <end position="98"/>
    </location>
</feature>
<dbReference type="EMBL" id="CAJNOC010003824">
    <property type="protein sequence ID" value="CAF0999177.1"/>
    <property type="molecule type" value="Genomic_DNA"/>
</dbReference>
<protein>
    <submittedName>
        <fullName evidence="2">Uncharacterized protein</fullName>
    </submittedName>
</protein>
<feature type="region of interest" description="Disordered" evidence="1">
    <location>
        <begin position="538"/>
        <end position="563"/>
    </location>
</feature>
<evidence type="ECO:0000313" key="3">
    <source>
        <dbReference type="Proteomes" id="UP000663879"/>
    </source>
</evidence>
<evidence type="ECO:0000313" key="2">
    <source>
        <dbReference type="EMBL" id="CAF0999177.1"/>
    </source>
</evidence>
<feature type="region of interest" description="Disordered" evidence="1">
    <location>
        <begin position="1"/>
        <end position="98"/>
    </location>
</feature>
<gene>
    <name evidence="2" type="ORF">OXX778_LOCUS16314</name>
</gene>
<feature type="compositionally biased region" description="Polar residues" evidence="1">
    <location>
        <begin position="69"/>
        <end position="79"/>
    </location>
</feature>
<proteinExistence type="predicted"/>